<evidence type="ECO:0000313" key="2">
    <source>
        <dbReference type="EMBL" id="GAA4713125.1"/>
    </source>
</evidence>
<feature type="region of interest" description="Disordered" evidence="1">
    <location>
        <begin position="40"/>
        <end position="85"/>
    </location>
</feature>
<gene>
    <name evidence="2" type="ORF">GCM10023215_65040</name>
</gene>
<protein>
    <submittedName>
        <fullName evidence="2">Uncharacterized protein</fullName>
    </submittedName>
</protein>
<evidence type="ECO:0000256" key="1">
    <source>
        <dbReference type="SAM" id="MobiDB-lite"/>
    </source>
</evidence>
<name>A0ABP8XSU1_9PSEU</name>
<comment type="caution">
    <text evidence="2">The sequence shown here is derived from an EMBL/GenBank/DDBJ whole genome shotgun (WGS) entry which is preliminary data.</text>
</comment>
<accession>A0ABP8XSU1</accession>
<dbReference type="EMBL" id="BAABIC010000036">
    <property type="protein sequence ID" value="GAA4713125.1"/>
    <property type="molecule type" value="Genomic_DNA"/>
</dbReference>
<proteinExistence type="predicted"/>
<organism evidence="2 3">
    <name type="scientific">Pseudonocardia yuanmonensis</name>
    <dbReference type="NCBI Taxonomy" id="1095914"/>
    <lineage>
        <taxon>Bacteria</taxon>
        <taxon>Bacillati</taxon>
        <taxon>Actinomycetota</taxon>
        <taxon>Actinomycetes</taxon>
        <taxon>Pseudonocardiales</taxon>
        <taxon>Pseudonocardiaceae</taxon>
        <taxon>Pseudonocardia</taxon>
    </lineage>
</organism>
<sequence>MLRRTGCAAPNRLCRAEPAVPRRTGCAAPNRLCRAEPAVPRRTGCAAPTPDFVGSERSAAPPERVCESGSAATEEPADPTTPPPLVVGLITPGDHWADPASIGRGCLDIPPNFVKQFTRTS</sequence>
<evidence type="ECO:0000313" key="3">
    <source>
        <dbReference type="Proteomes" id="UP001500325"/>
    </source>
</evidence>
<dbReference type="Proteomes" id="UP001500325">
    <property type="component" value="Unassembled WGS sequence"/>
</dbReference>
<reference evidence="3" key="1">
    <citation type="journal article" date="2019" name="Int. J. Syst. Evol. Microbiol.">
        <title>The Global Catalogue of Microorganisms (GCM) 10K type strain sequencing project: providing services to taxonomists for standard genome sequencing and annotation.</title>
        <authorList>
            <consortium name="The Broad Institute Genomics Platform"/>
            <consortium name="The Broad Institute Genome Sequencing Center for Infectious Disease"/>
            <person name="Wu L."/>
            <person name="Ma J."/>
        </authorList>
    </citation>
    <scope>NUCLEOTIDE SEQUENCE [LARGE SCALE GENOMIC DNA]</scope>
    <source>
        <strain evidence="3">JCM 18055</strain>
    </source>
</reference>
<keyword evidence="3" id="KW-1185">Reference proteome</keyword>